<comment type="caution">
    <text evidence="1">The sequence shown here is derived from an EMBL/GenBank/DDBJ whole genome shotgun (WGS) entry which is preliminary data.</text>
</comment>
<dbReference type="RefSeq" id="WP_380802003.1">
    <property type="nucleotide sequence ID" value="NZ_JBHUIV010000016.1"/>
</dbReference>
<dbReference type="EMBL" id="JBHUIV010000016">
    <property type="protein sequence ID" value="MFD2201883.1"/>
    <property type="molecule type" value="Genomic_DNA"/>
</dbReference>
<protein>
    <submittedName>
        <fullName evidence="1">Uncharacterized protein</fullName>
    </submittedName>
</protein>
<organism evidence="1 2">
    <name type="scientific">Shivajiella indica</name>
    <dbReference type="NCBI Taxonomy" id="872115"/>
    <lineage>
        <taxon>Bacteria</taxon>
        <taxon>Pseudomonadati</taxon>
        <taxon>Bacteroidota</taxon>
        <taxon>Cytophagia</taxon>
        <taxon>Cytophagales</taxon>
        <taxon>Cyclobacteriaceae</taxon>
        <taxon>Shivajiella</taxon>
    </lineage>
</organism>
<accession>A0ABW5B6Y7</accession>
<evidence type="ECO:0000313" key="1">
    <source>
        <dbReference type="EMBL" id="MFD2201883.1"/>
    </source>
</evidence>
<evidence type="ECO:0000313" key="2">
    <source>
        <dbReference type="Proteomes" id="UP001597414"/>
    </source>
</evidence>
<name>A0ABW5B6Y7_9BACT</name>
<reference evidence="2" key="1">
    <citation type="journal article" date="2019" name="Int. J. Syst. Evol. Microbiol.">
        <title>The Global Catalogue of Microorganisms (GCM) 10K type strain sequencing project: providing services to taxonomists for standard genome sequencing and annotation.</title>
        <authorList>
            <consortium name="The Broad Institute Genomics Platform"/>
            <consortium name="The Broad Institute Genome Sequencing Center for Infectious Disease"/>
            <person name="Wu L."/>
            <person name="Ma J."/>
        </authorList>
    </citation>
    <scope>NUCLEOTIDE SEQUENCE [LARGE SCALE GENOMIC DNA]</scope>
    <source>
        <strain evidence="2">KCTC 19812</strain>
    </source>
</reference>
<dbReference type="Proteomes" id="UP001597414">
    <property type="component" value="Unassembled WGS sequence"/>
</dbReference>
<keyword evidence="2" id="KW-1185">Reference proteome</keyword>
<gene>
    <name evidence="1" type="ORF">ACFSKV_09905</name>
</gene>
<proteinExistence type="predicted"/>
<sequence length="65" mass="7033">MINYQNPSLVLLLLRKQLSKIINSSSFWRSRTAGSGVSPVGAKGIITRGFNPGDGDKYPNPETAL</sequence>